<dbReference type="AlphaFoldDB" id="Q7MRT3"/>
<dbReference type="InterPro" id="IPR028976">
    <property type="entry name" value="CheC-like_sf"/>
</dbReference>
<gene>
    <name evidence="3" type="ordered locus">WS1059</name>
</gene>
<dbReference type="STRING" id="273121.WS1059"/>
<name>Q7MRT3_WOLSU</name>
<dbReference type="Pfam" id="PF13690">
    <property type="entry name" value="CheX"/>
    <property type="match status" value="1"/>
</dbReference>
<dbReference type="GO" id="GO:0006935">
    <property type="term" value="P:chemotaxis"/>
    <property type="evidence" value="ECO:0007669"/>
    <property type="project" value="UniProtKB-KW"/>
</dbReference>
<dbReference type="InterPro" id="IPR028051">
    <property type="entry name" value="CheX-like_dom"/>
</dbReference>
<keyword evidence="4" id="KW-1185">Reference proteome</keyword>
<protein>
    <recommendedName>
        <fullName evidence="2">Chemotaxis phosphatase CheX-like domain-containing protein</fullName>
    </recommendedName>
</protein>
<evidence type="ECO:0000313" key="3">
    <source>
        <dbReference type="EMBL" id="CAE10157.1"/>
    </source>
</evidence>
<organism evidence="4">
    <name type="scientific">Wolinella succinogenes (strain ATCC 29543 / DSM 1740 / CCUG 13145 / JCM 31913 / LMG 7466 / NCTC 11488 / FDC 602W)</name>
    <name type="common">Vibrio succinogenes</name>
    <dbReference type="NCBI Taxonomy" id="273121"/>
    <lineage>
        <taxon>Bacteria</taxon>
        <taxon>Pseudomonadati</taxon>
        <taxon>Campylobacterota</taxon>
        <taxon>Epsilonproteobacteria</taxon>
        <taxon>Campylobacterales</taxon>
        <taxon>Helicobacteraceae</taxon>
        <taxon>Wolinella</taxon>
    </lineage>
</organism>
<evidence type="ECO:0000259" key="2">
    <source>
        <dbReference type="Pfam" id="PF13690"/>
    </source>
</evidence>
<dbReference type="Gene3D" id="3.40.1550.10">
    <property type="entry name" value="CheC-like"/>
    <property type="match status" value="1"/>
</dbReference>
<evidence type="ECO:0000313" key="4">
    <source>
        <dbReference type="Proteomes" id="UP000000422"/>
    </source>
</evidence>
<sequence length="139" mass="15432">MIEVLEKAFIKSIQEMLEETPKKAKRMMKNGFISSIEILSSGERIPVFLIIRPLLLQALANRLLGEKEPDEATLIDLANELSNLVVGVAKVIASDEGKDFTISTPQFLKIGKFEPKSEASLHFKTSYSFCSLYIGAVRG</sequence>
<dbReference type="HOGENOM" id="CLU_153291_0_0_7"/>
<proteinExistence type="predicted"/>
<feature type="domain" description="Chemotaxis phosphatase CheX-like" evidence="2">
    <location>
        <begin position="40"/>
        <end position="122"/>
    </location>
</feature>
<dbReference type="eggNOG" id="ENOG50319PZ">
    <property type="taxonomic scope" value="Bacteria"/>
</dbReference>
<dbReference type="KEGG" id="wsu:WS1059"/>
<dbReference type="SUPFAM" id="SSF103039">
    <property type="entry name" value="CheC-like"/>
    <property type="match status" value="1"/>
</dbReference>
<keyword evidence="1" id="KW-0145">Chemotaxis</keyword>
<dbReference type="Proteomes" id="UP000000422">
    <property type="component" value="Chromosome"/>
</dbReference>
<accession>Q7MRT3</accession>
<dbReference type="EMBL" id="BX571659">
    <property type="protein sequence ID" value="CAE10157.1"/>
    <property type="molecule type" value="Genomic_DNA"/>
</dbReference>
<reference evidence="3 4" key="1">
    <citation type="journal article" date="2003" name="Proc. Natl. Acad. Sci. U.S.A.">
        <title>Complete genome sequence and analysis of Wolinella succinogenes.</title>
        <authorList>
            <person name="Baar C."/>
            <person name="Eppinger M."/>
            <person name="Raddatz G."/>
            <person name="Simon JM."/>
            <person name="Lanz C."/>
            <person name="Klimmek O."/>
            <person name="Nandakumar R."/>
            <person name="Gross R."/>
            <person name="Rosinus A."/>
            <person name="Keller H."/>
            <person name="Jagtap P."/>
            <person name="Linke B."/>
            <person name="Meyer F."/>
            <person name="Lederer H."/>
            <person name="Schuster S.C."/>
        </authorList>
    </citation>
    <scope>NUCLEOTIDE SEQUENCE [LARGE SCALE GENOMIC DNA]</scope>
    <source>
        <strain evidence="4">ATCC 29543 / DSM 1740 / CCUG 13145 / JCM 31913 / LMG 7466 / NCTC 11488 / FDC 602W</strain>
    </source>
</reference>
<evidence type="ECO:0000256" key="1">
    <source>
        <dbReference type="ARBA" id="ARBA00022500"/>
    </source>
</evidence>
<dbReference type="RefSeq" id="WP_011138950.1">
    <property type="nucleotide sequence ID" value="NC_005090.1"/>
</dbReference>